<reference evidence="2 3" key="1">
    <citation type="submission" date="2022-01" db="EMBL/GenBank/DDBJ databases">
        <title>Desulfofustis limnae sp. nov., a novel mesophilic sulfate-reducing bacterium isolated from marsh soil.</title>
        <authorList>
            <person name="Watanabe M."/>
            <person name="Takahashi A."/>
            <person name="Kojima H."/>
            <person name="Fukui M."/>
        </authorList>
    </citation>
    <scope>NUCLEOTIDE SEQUENCE [LARGE SCALE GENOMIC DNA]</scope>
    <source>
        <strain evidence="2 3">PPLL</strain>
    </source>
</reference>
<feature type="domain" description="Flagellar Assembly Protein A N-terminal region" evidence="1">
    <location>
        <begin position="111"/>
        <end position="284"/>
    </location>
</feature>
<accession>A0ABM7W4S4</accession>
<evidence type="ECO:0000259" key="1">
    <source>
        <dbReference type="Pfam" id="PF20250"/>
    </source>
</evidence>
<dbReference type="Proteomes" id="UP000830055">
    <property type="component" value="Chromosome"/>
</dbReference>
<proteinExistence type="predicted"/>
<gene>
    <name evidence="2" type="ORF">DPPLL_02720</name>
</gene>
<dbReference type="Pfam" id="PF20250">
    <property type="entry name" value="FapA_N"/>
    <property type="match status" value="1"/>
</dbReference>
<dbReference type="PANTHER" id="PTHR38032:SF1">
    <property type="entry name" value="RNA-BINDING PROTEIN KHPB N-TERMINAL DOMAIN-CONTAINING PROTEIN"/>
    <property type="match status" value="1"/>
</dbReference>
<dbReference type="RefSeq" id="WP_284153031.1">
    <property type="nucleotide sequence ID" value="NZ_AP025516.1"/>
</dbReference>
<dbReference type="PANTHER" id="PTHR38032">
    <property type="entry name" value="POLYMERASE-RELATED"/>
    <property type="match status" value="1"/>
</dbReference>
<dbReference type="InterPro" id="IPR046866">
    <property type="entry name" value="FapA_N"/>
</dbReference>
<dbReference type="InterPro" id="IPR005646">
    <property type="entry name" value="FapA"/>
</dbReference>
<evidence type="ECO:0000313" key="3">
    <source>
        <dbReference type="Proteomes" id="UP000830055"/>
    </source>
</evidence>
<protein>
    <recommendedName>
        <fullName evidence="1">Flagellar Assembly Protein A N-terminal region domain-containing protein</fullName>
    </recommendedName>
</protein>
<evidence type="ECO:0000313" key="2">
    <source>
        <dbReference type="EMBL" id="BDD85907.1"/>
    </source>
</evidence>
<dbReference type="EMBL" id="AP025516">
    <property type="protein sequence ID" value="BDD85907.1"/>
    <property type="molecule type" value="Genomic_DNA"/>
</dbReference>
<sequence>MTAKEPPTKTVKLLEPTFHFARKRFGENDGALEPLLVSELVRPGQLLADYPDYERFAARGFEKQPLKAGHYTEFSPDGQRLQATVFGYPKVEELVQEDGRPLLIVSVQPLIKVSFDRLRAMIFVLPTIPGKIGLQSVDLEQTLHEAGIHYGVDAAALAEVRRIIAAAPAEPHELVIAEGELPGPGTDAHLSFCLEIGPIAGQIKEDGSIDFRERRIMVGVQRDQLIAVKQPAIPGSPGMNVLGETIEPKSGRDITIFVQGDAVYSPETMEVRALKDGVLSVINNNTIKVLAHQVVPGDCNYTTGNIESLGSLTINGSIQPGFVISCLGDLKIGGSVMSATVKTEANAVINGGITGKNSRISSGGDLDIKFIEQGRIEAGGRIVIRSQAYFSTVTSRSDIRCHPLSKVMGGSIIAAGQLSVGVVGTSKSDTATLGAGVDPERLELYEQTRTELSARQEELIQWLQLHGSSRSRKVRKMEAAIDEIKLRLLTLNLIPGTELYSRGCKGNSREEVEEVSPLYHQGIDIDLIRIDIHGTAYAGTVLLLGNRSLVLPQSVMRRQFKLSADLKRIISFPLRG</sequence>
<dbReference type="Pfam" id="PF03961">
    <property type="entry name" value="FapA"/>
    <property type="match status" value="1"/>
</dbReference>
<name>A0ABM7W4S4_9BACT</name>
<keyword evidence="3" id="KW-1185">Reference proteome</keyword>
<dbReference type="InterPro" id="IPR046865">
    <property type="entry name" value="FapA_b_solenoid"/>
</dbReference>
<organism evidence="2 3">
    <name type="scientific">Desulfofustis limnaeus</name>
    <dbReference type="NCBI Taxonomy" id="2740163"/>
    <lineage>
        <taxon>Bacteria</taxon>
        <taxon>Pseudomonadati</taxon>
        <taxon>Thermodesulfobacteriota</taxon>
        <taxon>Desulfobulbia</taxon>
        <taxon>Desulfobulbales</taxon>
        <taxon>Desulfocapsaceae</taxon>
        <taxon>Desulfofustis</taxon>
    </lineage>
</organism>